<dbReference type="InterPro" id="IPR050708">
    <property type="entry name" value="T6SS_VgrG/RHS"/>
</dbReference>
<reference evidence="1" key="1">
    <citation type="submission" date="2022-03" db="EMBL/GenBank/DDBJ databases">
        <title>Description of Abyssus ytuae gen. nov., sp. nov., a novel member of the family Flavobacteriaceae isolated from the sediment of Mariana Trench.</title>
        <authorList>
            <person name="Zhang J."/>
            <person name="Xu X."/>
        </authorList>
    </citation>
    <scope>NUCLEOTIDE SEQUENCE</scope>
    <source>
        <strain evidence="1">MT3330</strain>
    </source>
</reference>
<dbReference type="InterPro" id="IPR022385">
    <property type="entry name" value="Rhs_assc_core"/>
</dbReference>
<proteinExistence type="predicted"/>
<dbReference type="Gene3D" id="2.180.10.10">
    <property type="entry name" value="RHS repeat-associated core"/>
    <property type="match status" value="1"/>
</dbReference>
<keyword evidence="2" id="KW-1185">Reference proteome</keyword>
<sequence length="210" mass="23331">MPATNKAVLYSDANKGITNIAYNHLNLPVQVDINNNTDNGTISYIYDAAGMKLRKIAVDNNTSITTTTDYAGNYIYENGSLKMFFHPEGYFDITGTPPSGELEGAYVYQYKDHLGNIRLSYSDSDGNGVISAQAEIVEENNYYPFGLKHKGYNNIVSANANSVASKFKYNGIELEESLGLNLYEMDLRQYDPAIARWTGIDPVTHYSQST</sequence>
<dbReference type="RefSeq" id="WP_255841455.1">
    <property type="nucleotide sequence ID" value="NZ_CP094358.1"/>
</dbReference>
<dbReference type="Proteomes" id="UP000831290">
    <property type="component" value="Chromosome"/>
</dbReference>
<name>A0A9E7CY58_9FLAO</name>
<evidence type="ECO:0000313" key="2">
    <source>
        <dbReference type="Proteomes" id="UP000831290"/>
    </source>
</evidence>
<evidence type="ECO:0000313" key="1">
    <source>
        <dbReference type="EMBL" id="UOB16285.1"/>
    </source>
</evidence>
<accession>A0A9E7CY58</accession>
<dbReference type="EMBL" id="CP094358">
    <property type="protein sequence ID" value="UOB16285.1"/>
    <property type="molecule type" value="Genomic_DNA"/>
</dbReference>
<dbReference type="KEGG" id="fbm:MQE35_11105"/>
<dbReference type="NCBIfam" id="TIGR03696">
    <property type="entry name" value="Rhs_assc_core"/>
    <property type="match status" value="1"/>
</dbReference>
<protein>
    <submittedName>
        <fullName evidence="1">Uncharacterized protein</fullName>
    </submittedName>
</protein>
<dbReference type="PANTHER" id="PTHR32305">
    <property type="match status" value="1"/>
</dbReference>
<gene>
    <name evidence="1" type="ORF">MQE35_11105</name>
</gene>
<dbReference type="AlphaFoldDB" id="A0A9E7CY58"/>
<dbReference type="PANTHER" id="PTHR32305:SF15">
    <property type="entry name" value="PROTEIN RHSA-RELATED"/>
    <property type="match status" value="1"/>
</dbReference>
<organism evidence="1 2">
    <name type="scientific">Abyssalbus ytuae</name>
    <dbReference type="NCBI Taxonomy" id="2926907"/>
    <lineage>
        <taxon>Bacteria</taxon>
        <taxon>Pseudomonadati</taxon>
        <taxon>Bacteroidota</taxon>
        <taxon>Flavobacteriia</taxon>
        <taxon>Flavobacteriales</taxon>
        <taxon>Flavobacteriaceae</taxon>
        <taxon>Abyssalbus</taxon>
    </lineage>
</organism>